<keyword evidence="3" id="KW-1133">Transmembrane helix</keyword>
<sequence>MTQTTKGTLRRQAWRAFLIQSGLSVAVIVLALLPAALFDDRTLTVIALLGASLVVLAISVAAASRLMRLLETANDKIATLTTHDDLTGLPNRRWFFDRLDEEVDRARRYGNELSLIMVDIDHFRQVNDTFGHPLGDLALAEVARLLSANIRTSDIVARYGGEEFVIIIPESGAEKTVQAAEKLRMVVEVNDISLEGPEVKVTVSCGVADLKSVVPGKGGLRDALVLAADHALHRAKENGRNQTLMHVAEHERQLPLV</sequence>
<evidence type="ECO:0000256" key="2">
    <source>
        <dbReference type="ARBA" id="ARBA00034247"/>
    </source>
</evidence>
<dbReference type="PROSITE" id="PS50887">
    <property type="entry name" value="GGDEF"/>
    <property type="match status" value="1"/>
</dbReference>
<dbReference type="SMART" id="SM00267">
    <property type="entry name" value="GGDEF"/>
    <property type="match status" value="1"/>
</dbReference>
<reference evidence="5 6" key="1">
    <citation type="submission" date="2019-03" db="EMBL/GenBank/DDBJ databases">
        <title>Genomic Encyclopedia of Type Strains, Phase IV (KMG-IV): sequencing the most valuable type-strain genomes for metagenomic binning, comparative biology and taxonomic classification.</title>
        <authorList>
            <person name="Goeker M."/>
        </authorList>
    </citation>
    <scope>NUCLEOTIDE SEQUENCE [LARGE SCALE GENOMIC DNA]</scope>
    <source>
        <strain evidence="5 6">DSM 101483</strain>
    </source>
</reference>
<organism evidence="5 6">
    <name type="scientific">Pseudodesulfovibrio indicus</name>
    <dbReference type="NCBI Taxonomy" id="1716143"/>
    <lineage>
        <taxon>Bacteria</taxon>
        <taxon>Pseudomonadati</taxon>
        <taxon>Thermodesulfobacteriota</taxon>
        <taxon>Desulfovibrionia</taxon>
        <taxon>Desulfovibrionales</taxon>
        <taxon>Desulfovibrionaceae</taxon>
    </lineage>
</organism>
<dbReference type="FunFam" id="3.30.70.270:FF:000001">
    <property type="entry name" value="Diguanylate cyclase domain protein"/>
    <property type="match status" value="1"/>
</dbReference>
<dbReference type="GO" id="GO:1902201">
    <property type="term" value="P:negative regulation of bacterial-type flagellum-dependent cell motility"/>
    <property type="evidence" value="ECO:0007669"/>
    <property type="project" value="TreeGrafter"/>
</dbReference>
<comment type="catalytic activity">
    <reaction evidence="2">
        <text>2 GTP = 3',3'-c-di-GMP + 2 diphosphate</text>
        <dbReference type="Rhea" id="RHEA:24898"/>
        <dbReference type="ChEBI" id="CHEBI:33019"/>
        <dbReference type="ChEBI" id="CHEBI:37565"/>
        <dbReference type="ChEBI" id="CHEBI:58805"/>
        <dbReference type="EC" id="2.7.7.65"/>
    </reaction>
</comment>
<evidence type="ECO:0000256" key="3">
    <source>
        <dbReference type="SAM" id="Phobius"/>
    </source>
</evidence>
<gene>
    <name evidence="5" type="ORF">EDC59_1162</name>
</gene>
<name>A0AA94PKD5_9BACT</name>
<dbReference type="PANTHER" id="PTHR45138">
    <property type="entry name" value="REGULATORY COMPONENTS OF SENSORY TRANSDUCTION SYSTEM"/>
    <property type="match status" value="1"/>
</dbReference>
<keyword evidence="3" id="KW-0472">Membrane</keyword>
<evidence type="ECO:0000313" key="6">
    <source>
        <dbReference type="Proteomes" id="UP000295506"/>
    </source>
</evidence>
<dbReference type="SUPFAM" id="SSF55073">
    <property type="entry name" value="Nucleotide cyclase"/>
    <property type="match status" value="1"/>
</dbReference>
<comment type="caution">
    <text evidence="5">The sequence shown here is derived from an EMBL/GenBank/DDBJ whole genome shotgun (WGS) entry which is preliminary data.</text>
</comment>
<keyword evidence="3" id="KW-0812">Transmembrane</keyword>
<dbReference type="AlphaFoldDB" id="A0AA94PKD5"/>
<dbReference type="GO" id="GO:0052621">
    <property type="term" value="F:diguanylate cyclase activity"/>
    <property type="evidence" value="ECO:0007669"/>
    <property type="project" value="UniProtKB-EC"/>
</dbReference>
<dbReference type="InterPro" id="IPR000160">
    <property type="entry name" value="GGDEF_dom"/>
</dbReference>
<dbReference type="PANTHER" id="PTHR45138:SF9">
    <property type="entry name" value="DIGUANYLATE CYCLASE DGCM-RELATED"/>
    <property type="match status" value="1"/>
</dbReference>
<evidence type="ECO:0000313" key="5">
    <source>
        <dbReference type="EMBL" id="TDT82690.1"/>
    </source>
</evidence>
<dbReference type="InterPro" id="IPR043128">
    <property type="entry name" value="Rev_trsase/Diguanyl_cyclase"/>
</dbReference>
<proteinExistence type="predicted"/>
<protein>
    <recommendedName>
        <fullName evidence="1">diguanylate cyclase</fullName>
        <ecNumber evidence="1">2.7.7.65</ecNumber>
    </recommendedName>
</protein>
<feature type="transmembrane region" description="Helical" evidence="3">
    <location>
        <begin position="16"/>
        <end position="37"/>
    </location>
</feature>
<dbReference type="RefSeq" id="WP_133987455.1">
    <property type="nucleotide sequence ID" value="NZ_SOBK01000016.1"/>
</dbReference>
<evidence type="ECO:0000256" key="1">
    <source>
        <dbReference type="ARBA" id="ARBA00012528"/>
    </source>
</evidence>
<dbReference type="EC" id="2.7.7.65" evidence="1"/>
<dbReference type="Gene3D" id="3.30.70.270">
    <property type="match status" value="1"/>
</dbReference>
<dbReference type="InterPro" id="IPR050469">
    <property type="entry name" value="Diguanylate_Cyclase"/>
</dbReference>
<dbReference type="CDD" id="cd01949">
    <property type="entry name" value="GGDEF"/>
    <property type="match status" value="1"/>
</dbReference>
<dbReference type="Proteomes" id="UP000295506">
    <property type="component" value="Unassembled WGS sequence"/>
</dbReference>
<dbReference type="Pfam" id="PF00990">
    <property type="entry name" value="GGDEF"/>
    <property type="match status" value="1"/>
</dbReference>
<dbReference type="NCBIfam" id="TIGR00254">
    <property type="entry name" value="GGDEF"/>
    <property type="match status" value="1"/>
</dbReference>
<dbReference type="EMBL" id="SOBK01000016">
    <property type="protein sequence ID" value="TDT82690.1"/>
    <property type="molecule type" value="Genomic_DNA"/>
</dbReference>
<feature type="domain" description="GGDEF" evidence="4">
    <location>
        <begin position="111"/>
        <end position="248"/>
    </location>
</feature>
<dbReference type="GO" id="GO:0005886">
    <property type="term" value="C:plasma membrane"/>
    <property type="evidence" value="ECO:0007669"/>
    <property type="project" value="TreeGrafter"/>
</dbReference>
<dbReference type="GO" id="GO:0043709">
    <property type="term" value="P:cell adhesion involved in single-species biofilm formation"/>
    <property type="evidence" value="ECO:0007669"/>
    <property type="project" value="TreeGrafter"/>
</dbReference>
<accession>A0AA94PKD5</accession>
<evidence type="ECO:0000259" key="4">
    <source>
        <dbReference type="PROSITE" id="PS50887"/>
    </source>
</evidence>
<feature type="transmembrane region" description="Helical" evidence="3">
    <location>
        <begin position="43"/>
        <end position="63"/>
    </location>
</feature>
<dbReference type="InterPro" id="IPR029787">
    <property type="entry name" value="Nucleotide_cyclase"/>
</dbReference>